<keyword evidence="1" id="KW-0472">Membrane</keyword>
<dbReference type="AlphaFoldDB" id="A0A1G7XRE9"/>
<keyword evidence="1" id="KW-1133">Transmembrane helix</keyword>
<protein>
    <recommendedName>
        <fullName evidence="2">DUF6787 domain-containing protein</fullName>
    </recommendedName>
</protein>
<name>A0A1G7XRE9_9FLAO</name>
<dbReference type="RefSeq" id="WP_093368273.1">
    <property type="nucleotide sequence ID" value="NZ_FNCW01000009.1"/>
</dbReference>
<dbReference type="Pfam" id="PF20584">
    <property type="entry name" value="DUF6787"/>
    <property type="match status" value="1"/>
</dbReference>
<evidence type="ECO:0000313" key="3">
    <source>
        <dbReference type="EMBL" id="SDG86280.1"/>
    </source>
</evidence>
<feature type="transmembrane region" description="Helical" evidence="1">
    <location>
        <begin position="12"/>
        <end position="34"/>
    </location>
</feature>
<proteinExistence type="predicted"/>
<dbReference type="STRING" id="470826.SAMN04488027_10958"/>
<gene>
    <name evidence="3" type="ORF">SAMN04488027_10958</name>
</gene>
<dbReference type="InterPro" id="IPR046714">
    <property type="entry name" value="DUF6787"/>
</dbReference>
<evidence type="ECO:0000313" key="4">
    <source>
        <dbReference type="Proteomes" id="UP000199296"/>
    </source>
</evidence>
<keyword evidence="1" id="KW-0812">Transmembrane</keyword>
<evidence type="ECO:0000259" key="2">
    <source>
        <dbReference type="Pfam" id="PF20584"/>
    </source>
</evidence>
<reference evidence="3 4" key="1">
    <citation type="submission" date="2016-10" db="EMBL/GenBank/DDBJ databases">
        <authorList>
            <person name="de Groot N.N."/>
        </authorList>
    </citation>
    <scope>NUCLEOTIDE SEQUENCE [LARGE SCALE GENOMIC DNA]</scope>
    <source>
        <strain evidence="3 4">DSM 19803</strain>
    </source>
</reference>
<dbReference type="Proteomes" id="UP000199296">
    <property type="component" value="Unassembled WGS sequence"/>
</dbReference>
<feature type="domain" description="DUF6787" evidence="2">
    <location>
        <begin position="18"/>
        <end position="102"/>
    </location>
</feature>
<keyword evidence="4" id="KW-1185">Reference proteome</keyword>
<evidence type="ECO:0000256" key="1">
    <source>
        <dbReference type="SAM" id="Phobius"/>
    </source>
</evidence>
<sequence>MKKLKERWGIQSNFQLVIIFIVFAITGSLSAYLAKPVLDFIGLSREAFPEQFFGGFFYYFLRLLLIFPIYQVLLVVIGSLFGQNKFFWDFEKKMLSRLGLGFLFQ</sequence>
<organism evidence="3 4">
    <name type="scientific">Psychroflexus sediminis</name>
    <dbReference type="NCBI Taxonomy" id="470826"/>
    <lineage>
        <taxon>Bacteria</taxon>
        <taxon>Pseudomonadati</taxon>
        <taxon>Bacteroidota</taxon>
        <taxon>Flavobacteriia</taxon>
        <taxon>Flavobacteriales</taxon>
        <taxon>Flavobacteriaceae</taxon>
        <taxon>Psychroflexus</taxon>
    </lineage>
</organism>
<feature type="transmembrane region" description="Helical" evidence="1">
    <location>
        <begin position="56"/>
        <end position="82"/>
    </location>
</feature>
<dbReference type="OrthoDB" id="1151370at2"/>
<accession>A0A1G7XRE9</accession>
<dbReference type="EMBL" id="FNCW01000009">
    <property type="protein sequence ID" value="SDG86280.1"/>
    <property type="molecule type" value="Genomic_DNA"/>
</dbReference>